<dbReference type="Proteomes" id="UP000800235">
    <property type="component" value="Unassembled WGS sequence"/>
</dbReference>
<feature type="signal peptide" evidence="2">
    <location>
        <begin position="1"/>
        <end position="18"/>
    </location>
</feature>
<sequence length="359" mass="36300">MLSVRTLLFASLIPFVISSPAPPPIPQAVPSADTSYDTFQELLNAIPEESIHAALHKHLDTKYQDGVWEHDRSAIEAVHSVDPSTATRLLVGAALDLIKRQNPANTTTQATTQATTTQGTTTQGTTTQATSRTSSVTSVITTSVVTTRTSGGTTSVQTVATTSTQVVPAPAPPATTRTTSSTPPAVVVPVQVSTTNSAGSVVVTTSSAVVSQASVSVAVVVTSTNSVGSTVRATSIVPAAVVTSNGRVTTSPVSIFVALTGRVMTTTDAQGSTFLTTLTPVGGEVSSLVLLTTTLANGEQAVVTSFADVGLMTDAGASPSASESTKPRLQNGAESVRSRGIGAEAIALVGGAIGVAIFL</sequence>
<name>A0A9P4NYS5_9PEZI</name>
<accession>A0A9P4NYS5</accession>
<dbReference type="OrthoDB" id="5427732at2759"/>
<feature type="chain" id="PRO_5040220332" evidence="2">
    <location>
        <begin position="19"/>
        <end position="359"/>
    </location>
</feature>
<dbReference type="AlphaFoldDB" id="A0A9P4NYS5"/>
<protein>
    <submittedName>
        <fullName evidence="3">Uncharacterized protein</fullName>
    </submittedName>
</protein>
<keyword evidence="2" id="KW-0732">Signal</keyword>
<comment type="caution">
    <text evidence="3">The sequence shown here is derived from an EMBL/GenBank/DDBJ whole genome shotgun (WGS) entry which is preliminary data.</text>
</comment>
<evidence type="ECO:0000256" key="2">
    <source>
        <dbReference type="SAM" id="SignalP"/>
    </source>
</evidence>
<feature type="region of interest" description="Disordered" evidence="1">
    <location>
        <begin position="104"/>
        <end position="138"/>
    </location>
</feature>
<proteinExistence type="predicted"/>
<evidence type="ECO:0000256" key="1">
    <source>
        <dbReference type="SAM" id="MobiDB-lite"/>
    </source>
</evidence>
<evidence type="ECO:0000313" key="3">
    <source>
        <dbReference type="EMBL" id="KAF2434117.1"/>
    </source>
</evidence>
<feature type="compositionally biased region" description="Low complexity" evidence="1">
    <location>
        <begin position="106"/>
        <end position="138"/>
    </location>
</feature>
<reference evidence="3" key="1">
    <citation type="journal article" date="2020" name="Stud. Mycol.">
        <title>101 Dothideomycetes genomes: a test case for predicting lifestyles and emergence of pathogens.</title>
        <authorList>
            <person name="Haridas S."/>
            <person name="Albert R."/>
            <person name="Binder M."/>
            <person name="Bloem J."/>
            <person name="Labutti K."/>
            <person name="Salamov A."/>
            <person name="Andreopoulos B."/>
            <person name="Baker S."/>
            <person name="Barry K."/>
            <person name="Bills G."/>
            <person name="Bluhm B."/>
            <person name="Cannon C."/>
            <person name="Castanera R."/>
            <person name="Culley D."/>
            <person name="Daum C."/>
            <person name="Ezra D."/>
            <person name="Gonzalez J."/>
            <person name="Henrissat B."/>
            <person name="Kuo A."/>
            <person name="Liang C."/>
            <person name="Lipzen A."/>
            <person name="Lutzoni F."/>
            <person name="Magnuson J."/>
            <person name="Mondo S."/>
            <person name="Nolan M."/>
            <person name="Ohm R."/>
            <person name="Pangilinan J."/>
            <person name="Park H.-J."/>
            <person name="Ramirez L."/>
            <person name="Alfaro M."/>
            <person name="Sun H."/>
            <person name="Tritt A."/>
            <person name="Yoshinaga Y."/>
            <person name="Zwiers L.-H."/>
            <person name="Turgeon B."/>
            <person name="Goodwin S."/>
            <person name="Spatafora J."/>
            <person name="Crous P."/>
            <person name="Grigoriev I."/>
        </authorList>
    </citation>
    <scope>NUCLEOTIDE SEQUENCE</scope>
    <source>
        <strain evidence="3">CBS 130266</strain>
    </source>
</reference>
<gene>
    <name evidence="3" type="ORF">EJ08DRAFT_646972</name>
</gene>
<dbReference type="EMBL" id="MU007018">
    <property type="protein sequence ID" value="KAF2434117.1"/>
    <property type="molecule type" value="Genomic_DNA"/>
</dbReference>
<evidence type="ECO:0000313" key="4">
    <source>
        <dbReference type="Proteomes" id="UP000800235"/>
    </source>
</evidence>
<keyword evidence="4" id="KW-1185">Reference proteome</keyword>
<organism evidence="3 4">
    <name type="scientific">Tothia fuscella</name>
    <dbReference type="NCBI Taxonomy" id="1048955"/>
    <lineage>
        <taxon>Eukaryota</taxon>
        <taxon>Fungi</taxon>
        <taxon>Dikarya</taxon>
        <taxon>Ascomycota</taxon>
        <taxon>Pezizomycotina</taxon>
        <taxon>Dothideomycetes</taxon>
        <taxon>Pleosporomycetidae</taxon>
        <taxon>Venturiales</taxon>
        <taxon>Cylindrosympodiaceae</taxon>
        <taxon>Tothia</taxon>
    </lineage>
</organism>